<sequence>MAFVCEIPAVPTVQQDDENVRITRWDFAPGAVTGWHEHGWPYFVVLLTDSVMRVHDGEAVTDVPRKAGDTYQRPAGIRHDVMNGGTAPMAFVEIEIKRPEAVAFPGI</sequence>
<keyword evidence="3" id="KW-1185">Reference proteome</keyword>
<gene>
    <name evidence="2" type="ORF">DKG75_18795</name>
</gene>
<dbReference type="Gene3D" id="2.60.120.10">
    <property type="entry name" value="Jelly Rolls"/>
    <property type="match status" value="1"/>
</dbReference>
<dbReference type="Proteomes" id="UP000246077">
    <property type="component" value="Unassembled WGS sequence"/>
</dbReference>
<protein>
    <submittedName>
        <fullName evidence="2">Cupin</fullName>
    </submittedName>
</protein>
<proteinExistence type="predicted"/>
<name>A0A317E1I9_9PROT</name>
<accession>A0A317E1I9</accession>
<dbReference type="AlphaFoldDB" id="A0A317E1I9"/>
<dbReference type="Pfam" id="PF07883">
    <property type="entry name" value="Cupin_2"/>
    <property type="match status" value="1"/>
</dbReference>
<evidence type="ECO:0000313" key="3">
    <source>
        <dbReference type="Proteomes" id="UP000246077"/>
    </source>
</evidence>
<comment type="caution">
    <text evidence="2">The sequence shown here is derived from an EMBL/GenBank/DDBJ whole genome shotgun (WGS) entry which is preliminary data.</text>
</comment>
<dbReference type="RefSeq" id="WP_109922701.1">
    <property type="nucleotide sequence ID" value="NZ_QGLF01000005.1"/>
</dbReference>
<dbReference type="CDD" id="cd06982">
    <property type="entry name" value="cupin_BauB-like"/>
    <property type="match status" value="1"/>
</dbReference>
<dbReference type="InterPro" id="IPR013096">
    <property type="entry name" value="Cupin_2"/>
</dbReference>
<dbReference type="EMBL" id="QGLF01000005">
    <property type="protein sequence ID" value="PWR19015.1"/>
    <property type="molecule type" value="Genomic_DNA"/>
</dbReference>
<evidence type="ECO:0000259" key="1">
    <source>
        <dbReference type="Pfam" id="PF07883"/>
    </source>
</evidence>
<dbReference type="OrthoDB" id="9800684at2"/>
<feature type="domain" description="Cupin type-2" evidence="1">
    <location>
        <begin position="24"/>
        <end position="94"/>
    </location>
</feature>
<evidence type="ECO:0000313" key="2">
    <source>
        <dbReference type="EMBL" id="PWR19015.1"/>
    </source>
</evidence>
<dbReference type="InterPro" id="IPR011051">
    <property type="entry name" value="RmlC_Cupin_sf"/>
</dbReference>
<dbReference type="InterPro" id="IPR014710">
    <property type="entry name" value="RmlC-like_jellyroll"/>
</dbReference>
<organism evidence="2 3">
    <name type="scientific">Zavarzinia compransoris</name>
    <dbReference type="NCBI Taxonomy" id="1264899"/>
    <lineage>
        <taxon>Bacteria</taxon>
        <taxon>Pseudomonadati</taxon>
        <taxon>Pseudomonadota</taxon>
        <taxon>Alphaproteobacteria</taxon>
        <taxon>Rhodospirillales</taxon>
        <taxon>Zavarziniaceae</taxon>
        <taxon>Zavarzinia</taxon>
    </lineage>
</organism>
<reference evidence="3" key="1">
    <citation type="submission" date="2018-05" db="EMBL/GenBank/DDBJ databases">
        <title>Zavarzinia sp. HR-AS.</title>
        <authorList>
            <person name="Lee Y."/>
            <person name="Jeon C.O."/>
        </authorList>
    </citation>
    <scope>NUCLEOTIDE SEQUENCE [LARGE SCALE GENOMIC DNA]</scope>
    <source>
        <strain evidence="3">DSM 1231</strain>
    </source>
</reference>
<dbReference type="SUPFAM" id="SSF51182">
    <property type="entry name" value="RmlC-like cupins"/>
    <property type="match status" value="1"/>
</dbReference>